<feature type="region of interest" description="Disordered" evidence="1">
    <location>
        <begin position="618"/>
        <end position="678"/>
    </location>
</feature>
<dbReference type="InterPro" id="IPR013665">
    <property type="entry name" value="Sfi1_dom"/>
</dbReference>
<proteinExistence type="predicted"/>
<feature type="compositionally biased region" description="Basic and acidic residues" evidence="1">
    <location>
        <begin position="386"/>
        <end position="395"/>
    </location>
</feature>
<feature type="region of interest" description="Disordered" evidence="1">
    <location>
        <begin position="1309"/>
        <end position="1343"/>
    </location>
</feature>
<feature type="compositionally biased region" description="Basic and acidic residues" evidence="1">
    <location>
        <begin position="1016"/>
        <end position="1025"/>
    </location>
</feature>
<dbReference type="Proteomes" id="UP001283361">
    <property type="component" value="Unassembled WGS sequence"/>
</dbReference>
<comment type="caution">
    <text evidence="3">The sequence shown here is derived from an EMBL/GenBank/DDBJ whole genome shotgun (WGS) entry which is preliminary data.</text>
</comment>
<feature type="compositionally biased region" description="Basic and acidic residues" evidence="1">
    <location>
        <begin position="1265"/>
        <end position="1274"/>
    </location>
</feature>
<evidence type="ECO:0000256" key="1">
    <source>
        <dbReference type="SAM" id="MobiDB-lite"/>
    </source>
</evidence>
<feature type="compositionally biased region" description="Polar residues" evidence="1">
    <location>
        <begin position="369"/>
        <end position="385"/>
    </location>
</feature>
<feature type="compositionally biased region" description="Polar residues" evidence="1">
    <location>
        <begin position="992"/>
        <end position="1004"/>
    </location>
</feature>
<dbReference type="Pfam" id="PF08457">
    <property type="entry name" value="Sfi1"/>
    <property type="match status" value="1"/>
</dbReference>
<feature type="compositionally biased region" description="Basic and acidic residues" evidence="1">
    <location>
        <begin position="912"/>
        <end position="947"/>
    </location>
</feature>
<feature type="region of interest" description="Disordered" evidence="1">
    <location>
        <begin position="2937"/>
        <end position="2988"/>
    </location>
</feature>
<feature type="region of interest" description="Disordered" evidence="1">
    <location>
        <begin position="369"/>
        <end position="395"/>
    </location>
</feature>
<sequence>MIHRRSTAAVAAASKASWDTADTLENHYGDRNGFPSGEDVATTSDIFKQRRAIGRHSVLRTKGAALRQNRHNVANCVGNVVESKKIRGPPTLLERPRSSTGFEDYFAHADASAKLRLLKTNPSLQDLKRMTLRDRNQKNLATSPREKRCVSAQEKKDLDGKQVETHVQNELNEKNLLRSERTVYGRSKYNKSNPADRVERNKYKDIASSSGSGKIKAFHALVGSGFDSPMDATSQRDISNEQLKRVRSFSSLVEEVGGYLKFSSQSSEKSGMRSSTPVNNEDEDRNDFDGSILAKECSFNRTLNLGQAAEQSDRKHIDQRNDLPLSFKRGDMGRFYQSPGELYSNRLYRHEFNESRKGHPNDYLFSSKAPISNTYSQSNESSLTNNERKTMEKTGENSLVSYRNRRDTKRIMRRSYGRKKETDTEIEGQKFEQEADAFSARAIPEAGDRDSALVDKEVHEYMDQANEHPQRRDVNLYTTRAQRTHSAVEEMHRYGKVEPRPSSSQEILAKPRNSGTISHGSLVRPLTATGLPEPSHPNNSSLDYSAATSTGCAKHSGKTMSNVGPITKSNEQYKVNEKDVGRYAEIADGFPGKEASLQTHLNFLGASLTSLSSRLTSSSESDLKSHKHGRSSGAGEFMTPVTQDVKSTCASSGTGRASELMSFDSSTSSPRRQSGGARMESPFDIAHVRISVGENGLNLQTWASSSSLVLGSGSDSINIDARGCHHVGDSSPTVVKGENNDLSDTSSCEIGSPHEGKQTNVKVIRRVGSLRSRSSSSIVKSPRDIILWDWRKNTESTFDYISKEKAKRNISEMPTKNIENQEDQDTTLFSCNYQKHNASRDLESTYQNSDSSLDDTLVSHGATEDLANPPKKHLTPNYHGDHGGGVGKPARPKIISRKNPLKAVHPSFPDSADLKDDDVNRDFSKDRRSNKLQHSPERTGRAKEKHILVKRPAMGRQEQGSQKKHGVGNSDMKDSSRVSSLTASVNSLGASRSKTSLGLFSSSKPGFDSPLPSKAKMKDITEKLRPQTFLAIPSNQTKRDRDIHSKSKKAESEIDDSGQSRGALLKQKVQKLHEDITRRLQSKANSSYCINSSYDHRESTEDKHRKISRKGCGSDESDSRISEASTIHKVDRPYSIGLQQSPRSAHRRRSPGLHSNISSPLSSPKPGFTTSTPVKGSVPSYTMEVNEPDSETKRRLLRQVARELSKEKLNSEIEKELDTAQKYNYGRFTPEAADYVDSPRRSPKLTRLLKIHSQEGESESDDEDKETKEADGRKSHFGLRRSGSTGSLLKTKVKPKGDFMSRILDKMSGLSGGQHRQERGAAHVDQPMTRFSGSTGMYADTDNRISGRTSPADILLGHLDNPQMVKLLQRLYKADPETRKILMFKFQYFKSWECYAKETKEKRIRKEELSSKGESHLRCRLLCLHFVTWWRRASHCAQVRRADTLLRRHTLIKGMKALRWSLSQSRHTAARIQSNVRSAAVRRDFAKWKARAVRNRLERKQAALARWKQFVTETKKVRQMRQLMDFNLQQEVIRRWHKNYRKRVKLNMAFHFFRHTLSQKVLGLWKLYVSQCKLAQEKLSSAVAKHQKTLLNTAFYSMLVSYKKVKKSKAHFRAFKLSETLWAWREAAQVCRTERLRDMATSTEHWRYTQLRQRFSHWREALQVRRLLRVSQAHLCRSAFSIWCVAWQKNIERREAIEVALTQNKLRGALLSWRQNVVRLRMRQKKAVIILEHCHLKQTFKCWRLYTAWKGILKKKVLIRNIEKSKDILFSSFMVWKEAFSHRREQEKTKQLWSTDCARKYAAFWRLTCHKRQLYRLNQGVLRPVRENRILRSAFAHWVSSLECRHVESERADEMWERLKRSRLQFCFLVWQGETSRALLLKPLQRRLEQKILSESLSAWRSYVVGKTRCRANFELFRKKVLKSSFESWRRQHHACLVAKQAAACASQGLLLSFLEAWRFLIERKRKSREFRKCKLTRLMFLSWRGRASFEMDRRARLEEEEASNQMLKHRCFHLWRDNSRALVDDKERKVVDFLRRQSESSLGRAFLDWRRHMHSTLVSRAYNKSLADRLVATLFWEWRDVTSCIVLDAVHAFSERIGLRDHVMEGHVAESTVRVTEEQDSDEAMIRSVDSVSFSLGSSARGLYGEAASGFDTDTDRMILLSGGLQASVNEYQLRCQRLKEMALLAIIRLKNWPVCLAFEQWREFTGRERQLKRAAAQLRTRVATLEEALVLRKWRENYDGASLARKHRTHYLTATMFESLRAYKNHRKYLKNLKKLAQAHRMLVSGRKYFYPWLMRTQEQRKQKHILHLWSSRTAEEMQLLPLETQLTNQITRRSLIVCFTIWSVRYRAVTCIRAVVYKSLLSWVFTAWRNWAKTKHDRGSQCKVFQERTQTKLAFSRWRERLCQSREVARKHQLAWKSYLLLILQQWRIWAAASKQLAMVEQEVTIKLCRRHLEASFERWRSMAVKVRSARSSMTQRLTYTLFGTWRRETIRRREEKSHVLQCQVRSYTLLVERLFLQWRAAFQAGVLERQERQLQAEEQARVWGRVWRQQAQKSRGLWLQGQLDKRKMAAAFSIWSLRLSRVHELNSLLQTSQRERDAKLLLRSVQTWRLQVSSAQAVRLQAARLTLTVLAEWRAFTKERRDRRIRGMALKKALQERSLHVYFSYWLAVTHTSQSIQQSVEKRILFRVLRAWRDQASSQKYLRSLYSHFRLRLETRMLQNVFQTLRCKADYCAGLQEIVLAIVRDKERATLKAVITVWRDRLNNILATRFYVHILTVRTARQWHRFVVRRHLQRQRDAQNEALATHHHGLSLCRKVFNSLKTEVVVSRHVQTRRVLLCHKYARLWQSRVDHAVTARTMEREFSIRKAWVVWRLAYSRRCVIYKVLAEENRHILRLIFKEWRRTYSKKFALPYMASSSYDSYLRPVTYFSTSSSQSSSSSATMSPSLLPVPSSQKRSSICAPSSPSSAAETSFGFRGGSGRRKQN</sequence>
<feature type="region of interest" description="Disordered" evidence="1">
    <location>
        <begin position="136"/>
        <end position="162"/>
    </location>
</feature>
<evidence type="ECO:0000313" key="4">
    <source>
        <dbReference type="Proteomes" id="UP001283361"/>
    </source>
</evidence>
<dbReference type="EMBL" id="JAWDGP010000969">
    <property type="protein sequence ID" value="KAK3795906.1"/>
    <property type="molecule type" value="Genomic_DNA"/>
</dbReference>
<name>A0AAE1AZ05_9GAST</name>
<feature type="compositionally biased region" description="Polar residues" evidence="1">
    <location>
        <begin position="640"/>
        <end position="655"/>
    </location>
</feature>
<feature type="region of interest" description="Disordered" evidence="1">
    <location>
        <begin position="730"/>
        <end position="755"/>
    </location>
</feature>
<feature type="region of interest" description="Disordered" evidence="1">
    <location>
        <begin position="527"/>
        <end position="546"/>
    </location>
</feature>
<feature type="compositionally biased region" description="Polar residues" evidence="1">
    <location>
        <begin position="740"/>
        <end position="749"/>
    </location>
</feature>
<feature type="region of interest" description="Disordered" evidence="1">
    <location>
        <begin position="862"/>
        <end position="980"/>
    </location>
</feature>
<feature type="compositionally biased region" description="Low complexity" evidence="1">
    <location>
        <begin position="2937"/>
        <end position="2949"/>
    </location>
</feature>
<feature type="region of interest" description="Disordered" evidence="1">
    <location>
        <begin position="1251"/>
        <end position="1291"/>
    </location>
</feature>
<feature type="compositionally biased region" description="Basic and acidic residues" evidence="1">
    <location>
        <begin position="1094"/>
        <end position="1104"/>
    </location>
</feature>
<organism evidence="3 4">
    <name type="scientific">Elysia crispata</name>
    <name type="common">lettuce slug</name>
    <dbReference type="NCBI Taxonomy" id="231223"/>
    <lineage>
        <taxon>Eukaryota</taxon>
        <taxon>Metazoa</taxon>
        <taxon>Spiralia</taxon>
        <taxon>Lophotrochozoa</taxon>
        <taxon>Mollusca</taxon>
        <taxon>Gastropoda</taxon>
        <taxon>Heterobranchia</taxon>
        <taxon>Euthyneura</taxon>
        <taxon>Panpulmonata</taxon>
        <taxon>Sacoglossa</taxon>
        <taxon>Placobranchoidea</taxon>
        <taxon>Plakobranchidae</taxon>
        <taxon>Elysia</taxon>
    </lineage>
</organism>
<evidence type="ECO:0000259" key="2">
    <source>
        <dbReference type="Pfam" id="PF08457"/>
    </source>
</evidence>
<evidence type="ECO:0000313" key="3">
    <source>
        <dbReference type="EMBL" id="KAK3795906.1"/>
    </source>
</evidence>
<feature type="compositionally biased region" description="Polar residues" evidence="1">
    <location>
        <begin position="1153"/>
        <end position="1174"/>
    </location>
</feature>
<feature type="compositionally biased region" description="Basic and acidic residues" evidence="1">
    <location>
        <begin position="1037"/>
        <end position="1052"/>
    </location>
</feature>
<protein>
    <recommendedName>
        <fullName evidence="2">Sfi1 spindle body domain-containing protein</fullName>
    </recommendedName>
</protein>
<gene>
    <name evidence="3" type="ORF">RRG08_040701</name>
</gene>
<reference evidence="3" key="1">
    <citation type="journal article" date="2023" name="G3 (Bethesda)">
        <title>A reference genome for the long-term kleptoplast-retaining sea slug Elysia crispata morphotype clarki.</title>
        <authorList>
            <person name="Eastman K.E."/>
            <person name="Pendleton A.L."/>
            <person name="Shaikh M.A."/>
            <person name="Suttiyut T."/>
            <person name="Ogas R."/>
            <person name="Tomko P."/>
            <person name="Gavelis G."/>
            <person name="Widhalm J.R."/>
            <person name="Wisecaver J.H."/>
        </authorList>
    </citation>
    <scope>NUCLEOTIDE SEQUENCE</scope>
    <source>
        <strain evidence="3">ECLA1</strain>
    </source>
</reference>
<feature type="region of interest" description="Disordered" evidence="1">
    <location>
        <begin position="992"/>
        <end position="1062"/>
    </location>
</feature>
<feature type="compositionally biased region" description="Low complexity" evidence="1">
    <location>
        <begin position="2960"/>
        <end position="2977"/>
    </location>
</feature>
<accession>A0AAE1AZ05</accession>
<feature type="compositionally biased region" description="Polar residues" evidence="1">
    <location>
        <begin position="263"/>
        <end position="279"/>
    </location>
</feature>
<feature type="region of interest" description="Disordered" evidence="1">
    <location>
        <begin position="263"/>
        <end position="287"/>
    </location>
</feature>
<feature type="domain" description="Sfi1 spindle body" evidence="2">
    <location>
        <begin position="1610"/>
        <end position="1969"/>
    </location>
</feature>
<feature type="compositionally biased region" description="Basic residues" evidence="1">
    <location>
        <begin position="890"/>
        <end position="900"/>
    </location>
</feature>
<feature type="region of interest" description="Disordered" evidence="1">
    <location>
        <begin position="1094"/>
        <end position="1193"/>
    </location>
</feature>
<feature type="compositionally biased region" description="Basic and acidic residues" evidence="1">
    <location>
        <begin position="1117"/>
        <end position="1132"/>
    </location>
</feature>
<feature type="compositionally biased region" description="Polar residues" evidence="1">
    <location>
        <begin position="663"/>
        <end position="672"/>
    </location>
</feature>
<keyword evidence="4" id="KW-1185">Reference proteome</keyword>
<feature type="compositionally biased region" description="Polar residues" evidence="1">
    <location>
        <begin position="536"/>
        <end position="546"/>
    </location>
</feature>
<feature type="compositionally biased region" description="Basic and acidic residues" evidence="1">
    <location>
        <begin position="144"/>
        <end position="162"/>
    </location>
</feature>